<evidence type="ECO:0000256" key="3">
    <source>
        <dbReference type="ARBA" id="ARBA00023211"/>
    </source>
</evidence>
<protein>
    <submittedName>
        <fullName evidence="5">Arginase family protein</fullName>
    </submittedName>
</protein>
<sequence length="185" mass="19504">MRLHNFDLIVSQGRIADRSRNAMRGARLTASALAERYGFLQTVVGTPQSHEIDGWALSLRQASTTLAALNAAVRDTLSANRVPLLIANTCSASLATLPAVASRLPDIEILWVDAHGDFNTPFTTDTGYLGGMVLAAACGLWDSGHGAGVAPENVLIAGIRDSDEEEAANLRSAGVRLLAPSEVEP</sequence>
<keyword evidence="1" id="KW-0479">Metal-binding</keyword>
<dbReference type="PANTHER" id="PTHR43782">
    <property type="entry name" value="ARGINASE"/>
    <property type="match status" value="1"/>
</dbReference>
<dbReference type="InterPro" id="IPR006035">
    <property type="entry name" value="Ureohydrolase"/>
</dbReference>
<gene>
    <name evidence="5" type="ORF">PR018_24980</name>
</gene>
<name>A0ABY8ISY6_9HYPH</name>
<geneLocation type="plasmid" evidence="5 6">
    <name>pTi6.2</name>
</geneLocation>
<evidence type="ECO:0000313" key="6">
    <source>
        <dbReference type="Proteomes" id="UP000318939"/>
    </source>
</evidence>
<dbReference type="EMBL" id="CP117269">
    <property type="protein sequence ID" value="WFS26287.1"/>
    <property type="molecule type" value="Genomic_DNA"/>
</dbReference>
<accession>A0ABY8ISY6</accession>
<dbReference type="RefSeq" id="WP_210245258.1">
    <property type="nucleotide sequence ID" value="NZ_CP117269.1"/>
</dbReference>
<keyword evidence="2" id="KW-0378">Hydrolase</keyword>
<proteinExistence type="inferred from homology"/>
<dbReference type="Pfam" id="PF00491">
    <property type="entry name" value="Arginase"/>
    <property type="match status" value="1"/>
</dbReference>
<dbReference type="Gene3D" id="3.40.800.10">
    <property type="entry name" value="Ureohydrolase domain"/>
    <property type="match status" value="1"/>
</dbReference>
<dbReference type="PANTHER" id="PTHR43782:SF3">
    <property type="entry name" value="ARGINASE"/>
    <property type="match status" value="1"/>
</dbReference>
<dbReference type="SUPFAM" id="SSF52768">
    <property type="entry name" value="Arginase/deacetylase"/>
    <property type="match status" value="1"/>
</dbReference>
<comment type="similarity">
    <text evidence="4">Belongs to the arginase family.</text>
</comment>
<reference evidence="5" key="1">
    <citation type="journal article" date="2019" name="Phytopathology">
        <title>A Novel Group of Rhizobium tumorigenes-Like Agrobacteria Associated with Crown Gall Disease of Rhododendron and Blueberry.</title>
        <authorList>
            <person name="Kuzmanovic N."/>
            <person name="Behrens P."/>
            <person name="Idczak E."/>
            <person name="Wagner S."/>
            <person name="Gotz M."/>
            <person name="Sproer C."/>
            <person name="Bunk B."/>
            <person name="Overmann J."/>
            <person name="Smalla K."/>
        </authorList>
    </citation>
    <scope>NUCLEOTIDE SEQUENCE</scope>
    <source>
        <strain evidence="5">Rho-6.2</strain>
    </source>
</reference>
<keyword evidence="6" id="KW-1185">Reference proteome</keyword>
<keyword evidence="5" id="KW-0614">Plasmid</keyword>
<organism evidence="5 6">
    <name type="scientific">Rhizobium rhododendri</name>
    <dbReference type="NCBI Taxonomy" id="2506430"/>
    <lineage>
        <taxon>Bacteria</taxon>
        <taxon>Pseudomonadati</taxon>
        <taxon>Pseudomonadota</taxon>
        <taxon>Alphaproteobacteria</taxon>
        <taxon>Hyphomicrobiales</taxon>
        <taxon>Rhizobiaceae</taxon>
        <taxon>Rhizobium/Agrobacterium group</taxon>
        <taxon>Rhizobium</taxon>
    </lineage>
</organism>
<dbReference type="CDD" id="cd09999">
    <property type="entry name" value="Arginase-like_1"/>
    <property type="match status" value="1"/>
</dbReference>
<evidence type="ECO:0000256" key="1">
    <source>
        <dbReference type="ARBA" id="ARBA00022723"/>
    </source>
</evidence>
<keyword evidence="3" id="KW-0464">Manganese</keyword>
<dbReference type="PROSITE" id="PS51409">
    <property type="entry name" value="ARGINASE_2"/>
    <property type="match status" value="1"/>
</dbReference>
<evidence type="ECO:0000313" key="5">
    <source>
        <dbReference type="EMBL" id="WFS26287.1"/>
    </source>
</evidence>
<dbReference type="Proteomes" id="UP000318939">
    <property type="component" value="Plasmid pTi6.2"/>
</dbReference>
<evidence type="ECO:0000256" key="2">
    <source>
        <dbReference type="ARBA" id="ARBA00022801"/>
    </source>
</evidence>
<dbReference type="InterPro" id="IPR023696">
    <property type="entry name" value="Ureohydrolase_dom_sf"/>
</dbReference>
<evidence type="ECO:0000256" key="4">
    <source>
        <dbReference type="PROSITE-ProRule" id="PRU00742"/>
    </source>
</evidence>
<reference evidence="5" key="2">
    <citation type="journal article" date="2023" name="MicrobiologyOpen">
        <title>Genomics of the tumorigenes clade of the family Rhizobiaceae and description of Rhizobium rhododendri sp. nov.</title>
        <authorList>
            <person name="Kuzmanovic N."/>
            <person name="diCenzo G.C."/>
            <person name="Bunk B."/>
            <person name="Sproeer C."/>
            <person name="Fruehling A."/>
            <person name="Neumann-Schaal M."/>
            <person name="Overmann J."/>
            <person name="Smalla K."/>
        </authorList>
    </citation>
    <scope>NUCLEOTIDE SEQUENCE</scope>
    <source>
        <strain evidence="5">Rho-6.2</strain>
        <plasmid evidence="5">pTi6.2</plasmid>
    </source>
</reference>